<protein>
    <recommendedName>
        <fullName evidence="5">Modin</fullName>
    </recommendedName>
</protein>
<evidence type="ECO:0008006" key="5">
    <source>
        <dbReference type="Google" id="ProtNLM"/>
    </source>
</evidence>
<dbReference type="HOGENOM" id="CLU_009106_2_0_1"/>
<organism evidence="3 4">
    <name type="scientific">[Torrubiella] hemipterigena</name>
    <dbReference type="NCBI Taxonomy" id="1531966"/>
    <lineage>
        <taxon>Eukaryota</taxon>
        <taxon>Fungi</taxon>
        <taxon>Dikarya</taxon>
        <taxon>Ascomycota</taxon>
        <taxon>Pezizomycotina</taxon>
        <taxon>Sordariomycetes</taxon>
        <taxon>Hypocreomycetidae</taxon>
        <taxon>Hypocreales</taxon>
        <taxon>Clavicipitaceae</taxon>
        <taxon>Clavicipitaceae incertae sedis</taxon>
        <taxon>'Torrubiella' clade</taxon>
    </lineage>
</organism>
<name>A0A0A1THB0_9HYPO</name>
<evidence type="ECO:0000313" key="3">
    <source>
        <dbReference type="EMBL" id="CEJ89688.1"/>
    </source>
</evidence>
<evidence type="ECO:0000256" key="1">
    <source>
        <dbReference type="SAM" id="MobiDB-lite"/>
    </source>
</evidence>
<evidence type="ECO:0000256" key="2">
    <source>
        <dbReference type="SAM" id="Phobius"/>
    </source>
</evidence>
<gene>
    <name evidence="3" type="ORF">VHEMI05513</name>
</gene>
<feature type="transmembrane region" description="Helical" evidence="2">
    <location>
        <begin position="12"/>
        <end position="32"/>
    </location>
</feature>
<proteinExistence type="predicted"/>
<dbReference type="EMBL" id="CDHN01000003">
    <property type="protein sequence ID" value="CEJ89688.1"/>
    <property type="molecule type" value="Genomic_DNA"/>
</dbReference>
<feature type="region of interest" description="Disordered" evidence="1">
    <location>
        <begin position="460"/>
        <end position="482"/>
    </location>
</feature>
<dbReference type="STRING" id="1531966.A0A0A1THB0"/>
<dbReference type="AlphaFoldDB" id="A0A0A1THB0"/>
<keyword evidence="2" id="KW-0812">Transmembrane</keyword>
<accession>A0A0A1THB0</accession>
<sequence length="732" mass="82860">MSSDDDSSNLGGVGQFGVGLVALIVSLIAFLATMMQVLQQYYASAAGYANCNEKVMGHWAKTKRRRFNWSELRFEVLFDAPVIFVSPPTNDRGPIPGEDIYFLDGTQKSLDETWTTDNMDLRKEYLQLSTKDRLHTADNERASWFILLYAIQRMESKSREWQQKQYGPPGVLCEQYGLPKLPPSLKEHHTLTAALQRKRKSWDTMPPNIVKPYATTTMCHLIEMIAALGIYWKEFDRRKDRYWAEGNGFLVLGRRVAELGVMFSLQVYGQCEFGNNRVIPVENVKELCFGYVSTIFQQTMDSRRLQVPSDMPENLAMLVMATRREVAESLRLIGCNNNTVNYYLEEGSRTSHLFPVTFELMGMLSRNFHIDNSSFTFIPNPTPDRWDKKPVSMWRVMEAFKNLVGMDVPGARRNRTIVNRLKHHAEEILTHYTEEDGPERLLSLRVMHMALNDADEILTARPHQASKATNASPEKPDDATRQKANEVLTPTMERQNGRRKMVQDVLRSHLQEVLRVLNELDDRGSENLSLRVPDRMPGTSPRISMVMENGRTKLFASKFEDMDDVPADERQQLFMEVYFEVIRPRVVPVASLSTERRASLVGDRPGSVRSLRVADAGHMPSRPSSPLARVVTSVAASVVSDDGAADSGNESDVVANRNANGVATAAATTADEPVVGEDKVLSLAQQPASHDDIWCTLVFRMICWLMMHDFHKLDVQLSKSELLGSRMPVYIS</sequence>
<keyword evidence="2" id="KW-1133">Transmembrane helix</keyword>
<keyword evidence="4" id="KW-1185">Reference proteome</keyword>
<dbReference type="OrthoDB" id="5227693at2759"/>
<dbReference type="Proteomes" id="UP000039046">
    <property type="component" value="Unassembled WGS sequence"/>
</dbReference>
<keyword evidence="2" id="KW-0472">Membrane</keyword>
<reference evidence="3 4" key="1">
    <citation type="journal article" date="2015" name="Genome Announc.">
        <title>Draft Genome Sequence and Gene Annotation of the Entomopathogenic Fungus Verticillium hemipterigenum.</title>
        <authorList>
            <person name="Horn F."/>
            <person name="Habel A."/>
            <person name="Scharf D.H."/>
            <person name="Dworschak J."/>
            <person name="Brakhage A.A."/>
            <person name="Guthke R."/>
            <person name="Hertweck C."/>
            <person name="Linde J."/>
        </authorList>
    </citation>
    <scope>NUCLEOTIDE SEQUENCE [LARGE SCALE GENOMIC DNA]</scope>
</reference>
<evidence type="ECO:0000313" key="4">
    <source>
        <dbReference type="Proteomes" id="UP000039046"/>
    </source>
</evidence>